<name>A0A2K3LQU4_TRIPR</name>
<organism evidence="1 2">
    <name type="scientific">Trifolium pratense</name>
    <name type="common">Red clover</name>
    <dbReference type="NCBI Taxonomy" id="57577"/>
    <lineage>
        <taxon>Eukaryota</taxon>
        <taxon>Viridiplantae</taxon>
        <taxon>Streptophyta</taxon>
        <taxon>Embryophyta</taxon>
        <taxon>Tracheophyta</taxon>
        <taxon>Spermatophyta</taxon>
        <taxon>Magnoliopsida</taxon>
        <taxon>eudicotyledons</taxon>
        <taxon>Gunneridae</taxon>
        <taxon>Pentapetalae</taxon>
        <taxon>rosids</taxon>
        <taxon>fabids</taxon>
        <taxon>Fabales</taxon>
        <taxon>Fabaceae</taxon>
        <taxon>Papilionoideae</taxon>
        <taxon>50 kb inversion clade</taxon>
        <taxon>NPAAA clade</taxon>
        <taxon>Hologalegina</taxon>
        <taxon>IRL clade</taxon>
        <taxon>Trifolieae</taxon>
        <taxon>Trifolium</taxon>
    </lineage>
</organism>
<dbReference type="Proteomes" id="UP000236291">
    <property type="component" value="Unassembled WGS sequence"/>
</dbReference>
<evidence type="ECO:0000313" key="2">
    <source>
        <dbReference type="Proteomes" id="UP000236291"/>
    </source>
</evidence>
<comment type="caution">
    <text evidence="1">The sequence shown here is derived from an EMBL/GenBank/DDBJ whole genome shotgun (WGS) entry which is preliminary data.</text>
</comment>
<reference evidence="1 2" key="2">
    <citation type="journal article" date="2017" name="Front. Plant Sci.">
        <title>Gene Classification and Mining of Molecular Markers Useful in Red Clover (Trifolium pratense) Breeding.</title>
        <authorList>
            <person name="Istvanek J."/>
            <person name="Dluhosova J."/>
            <person name="Dluhos P."/>
            <person name="Patkova L."/>
            <person name="Nedelnik J."/>
            <person name="Repkova J."/>
        </authorList>
    </citation>
    <scope>NUCLEOTIDE SEQUENCE [LARGE SCALE GENOMIC DNA]</scope>
    <source>
        <strain evidence="2">cv. Tatra</strain>
        <tissue evidence="1">Young leaves</tissue>
    </source>
</reference>
<dbReference type="AlphaFoldDB" id="A0A2K3LQU4"/>
<proteinExistence type="predicted"/>
<protein>
    <submittedName>
        <fullName evidence="1">Uncharacterized protein</fullName>
    </submittedName>
</protein>
<reference evidence="1 2" key="1">
    <citation type="journal article" date="2014" name="Am. J. Bot.">
        <title>Genome assembly and annotation for red clover (Trifolium pratense; Fabaceae).</title>
        <authorList>
            <person name="Istvanek J."/>
            <person name="Jaros M."/>
            <person name="Krenek A."/>
            <person name="Repkova J."/>
        </authorList>
    </citation>
    <scope>NUCLEOTIDE SEQUENCE [LARGE SCALE GENOMIC DNA]</scope>
    <source>
        <strain evidence="2">cv. Tatra</strain>
        <tissue evidence="1">Young leaves</tissue>
    </source>
</reference>
<gene>
    <name evidence="1" type="ORF">L195_g036922</name>
</gene>
<feature type="non-terminal residue" evidence="1">
    <location>
        <position position="51"/>
    </location>
</feature>
<dbReference type="EMBL" id="ASHM01038846">
    <property type="protein sequence ID" value="PNX80908.1"/>
    <property type="molecule type" value="Genomic_DNA"/>
</dbReference>
<evidence type="ECO:0000313" key="1">
    <source>
        <dbReference type="EMBL" id="PNX80908.1"/>
    </source>
</evidence>
<accession>A0A2K3LQU4</accession>
<sequence>MGSMKSTSKRVVEGRVKLGFAVLASSEVDAAAAAAAGFVVGTLNRWELGEV</sequence>